<evidence type="ECO:0000256" key="3">
    <source>
        <dbReference type="PROSITE-ProRule" id="PRU00023"/>
    </source>
</evidence>
<feature type="repeat" description="ANK" evidence="3">
    <location>
        <begin position="872"/>
        <end position="904"/>
    </location>
</feature>
<dbReference type="PANTHER" id="PTHR24198">
    <property type="entry name" value="ANKYRIN REPEAT AND PROTEIN KINASE DOMAIN-CONTAINING PROTEIN"/>
    <property type="match status" value="1"/>
</dbReference>
<evidence type="ECO:0000256" key="1">
    <source>
        <dbReference type="ARBA" id="ARBA00022737"/>
    </source>
</evidence>
<feature type="repeat" description="ANK" evidence="3">
    <location>
        <begin position="810"/>
        <end position="838"/>
    </location>
</feature>
<comment type="caution">
    <text evidence="6">The sequence shown here is derived from an EMBL/GenBank/DDBJ whole genome shotgun (WGS) entry which is preliminary data.</text>
</comment>
<dbReference type="PANTHER" id="PTHR24198:SF165">
    <property type="entry name" value="ANKYRIN REPEAT-CONTAINING PROTEIN-RELATED"/>
    <property type="match status" value="1"/>
</dbReference>
<reference evidence="6" key="1">
    <citation type="submission" date="2022-12" db="EMBL/GenBank/DDBJ databases">
        <authorList>
            <person name="Petersen C."/>
        </authorList>
    </citation>
    <scope>NUCLEOTIDE SEQUENCE</scope>
    <source>
        <strain evidence="6">IBT 35673</strain>
    </source>
</reference>
<dbReference type="Pfam" id="PF00023">
    <property type="entry name" value="Ank"/>
    <property type="match status" value="1"/>
</dbReference>
<accession>A0A9W9UP71</accession>
<feature type="repeat" description="ANK" evidence="3">
    <location>
        <begin position="839"/>
        <end position="871"/>
    </location>
</feature>
<reference evidence="6" key="2">
    <citation type="journal article" date="2023" name="IMA Fungus">
        <title>Comparative genomic study of the Penicillium genus elucidates a diverse pangenome and 15 lateral gene transfer events.</title>
        <authorList>
            <person name="Petersen C."/>
            <person name="Sorensen T."/>
            <person name="Nielsen M.R."/>
            <person name="Sondergaard T.E."/>
            <person name="Sorensen J.L."/>
            <person name="Fitzpatrick D.A."/>
            <person name="Frisvad J.C."/>
            <person name="Nielsen K.L."/>
        </authorList>
    </citation>
    <scope>NUCLEOTIDE SEQUENCE</scope>
    <source>
        <strain evidence="6">IBT 35673</strain>
    </source>
</reference>
<dbReference type="Proteomes" id="UP001147695">
    <property type="component" value="Unassembled WGS sequence"/>
</dbReference>
<feature type="repeat" description="ANK" evidence="3">
    <location>
        <begin position="548"/>
        <end position="580"/>
    </location>
</feature>
<dbReference type="Gene3D" id="3.40.50.300">
    <property type="entry name" value="P-loop containing nucleotide triphosphate hydrolases"/>
    <property type="match status" value="1"/>
</dbReference>
<dbReference type="AlphaFoldDB" id="A0A9W9UP71"/>
<feature type="repeat" description="ANK" evidence="3">
    <location>
        <begin position="676"/>
        <end position="708"/>
    </location>
</feature>
<dbReference type="SMART" id="SM00248">
    <property type="entry name" value="ANK"/>
    <property type="match status" value="15"/>
</dbReference>
<dbReference type="PROSITE" id="PS50088">
    <property type="entry name" value="ANK_REPEAT"/>
    <property type="match status" value="11"/>
</dbReference>
<evidence type="ECO:0000256" key="2">
    <source>
        <dbReference type="ARBA" id="ARBA00023043"/>
    </source>
</evidence>
<evidence type="ECO:0000256" key="4">
    <source>
        <dbReference type="SAM" id="MobiDB-lite"/>
    </source>
</evidence>
<dbReference type="InterPro" id="IPR056884">
    <property type="entry name" value="NPHP3-like_N"/>
</dbReference>
<organism evidence="6 7">
    <name type="scientific">Penicillium brevicompactum</name>
    <dbReference type="NCBI Taxonomy" id="5074"/>
    <lineage>
        <taxon>Eukaryota</taxon>
        <taxon>Fungi</taxon>
        <taxon>Dikarya</taxon>
        <taxon>Ascomycota</taxon>
        <taxon>Pezizomycotina</taxon>
        <taxon>Eurotiomycetes</taxon>
        <taxon>Eurotiomycetidae</taxon>
        <taxon>Eurotiales</taxon>
        <taxon>Aspergillaceae</taxon>
        <taxon>Penicillium</taxon>
    </lineage>
</organism>
<feature type="compositionally biased region" description="Basic residues" evidence="4">
    <location>
        <begin position="1010"/>
        <end position="1020"/>
    </location>
</feature>
<sequence>MVLKGSSVAGKCLLYIGDRKRADEHLAKTDENIKISKNIESKVLTLEEENTLVWVSNATYSDRQRELQAKRLDNTGVWILDSPEYNDWKYTAGDILWLPGICDSTVIQDLEDVCRVDPSRSLAYWYFQFGVNWTQSVNDLARSLIRQLSRSPLVSSVKDLWEEHHLKGSQPDSKAILAVLNDIISSISGQVYLVFDALDECPGNAPLSQRESLLSLLTDLIEQHKHKVHILATSRPEQDISQQLKEFSMFDLESYLAEDVKTFVTAATKRAPLQLYSEEVKTLIFDALVNSKERRFRWAELQIQALEKRRKRRTGNEDDIREALKKVPQSLEETYRRILESDDPDDDVVLAREILMIICLSPVVLDVNTVAEMVDLDIPDDVLKICTTSLVSVFDDKIQLAHFSVQEFLMFSDKGGQRYKCHRGHRFLAKKALDSLLEQTDFLTESEANERLSFLYAAQFWDSHMAALEEIDRSCPDFQAKLDRIFVEPNVYFNWMRVTRPELWSYDAEELLERCDPPIMRAASMGLSQAVHLLLENGANPEGNAYGNRMTPLLLAWSNGHEKTVQVLLDGNANPNQGVESDPIFDASAKGDAKMVQMLLDHGASADGFELYYGSALQIASNRGHEMIVQMLLDGGANVNKQGQCSYALNDASAIGHERIVQLLLDKGADVDSYGEGGTSLISALAGGHEKIVEMLLDRGADVNTYHYEFGTPLQLASSKGLERMVQILLDRGADVNVNKGWFGSALQLAFLEGNENIAQMLLDRGADEIEAEYGSLLQMASSAGYENIVQRLLDQGADVNANGGYYGPALQVASLGGHEKIVQMLLDKGADVNAQDEKYGSALHDASSNGHEKTVHMLLDQGANVNVQGGDFGNALQAASAQGHQQIVQILLEKGAEVNAQGGHWGNALQGALSGRHGQIVQMLLEKGADINAQGGYYGNALQAASSRGDEQIVQMLLDKGVDVNARGGRYGNALEAALYEGHEKIGHILLGRGAERCDGDNDQGAGRGRGRGRGRGIL</sequence>
<evidence type="ECO:0000259" key="5">
    <source>
        <dbReference type="Pfam" id="PF24883"/>
    </source>
</evidence>
<keyword evidence="2 3" id="KW-0040">ANK repeat</keyword>
<dbReference type="InterPro" id="IPR036770">
    <property type="entry name" value="Ankyrin_rpt-contain_sf"/>
</dbReference>
<proteinExistence type="predicted"/>
<dbReference type="SUPFAM" id="SSF48403">
    <property type="entry name" value="Ankyrin repeat"/>
    <property type="match status" value="3"/>
</dbReference>
<dbReference type="PROSITE" id="PS50297">
    <property type="entry name" value="ANK_REP_REGION"/>
    <property type="match status" value="8"/>
</dbReference>
<dbReference type="EMBL" id="JAPZBQ010000001">
    <property type="protein sequence ID" value="KAJ5352433.1"/>
    <property type="molecule type" value="Genomic_DNA"/>
</dbReference>
<dbReference type="Gene3D" id="1.25.40.20">
    <property type="entry name" value="Ankyrin repeat-containing domain"/>
    <property type="match status" value="4"/>
</dbReference>
<feature type="repeat" description="ANK" evidence="3">
    <location>
        <begin position="905"/>
        <end position="937"/>
    </location>
</feature>
<feature type="region of interest" description="Disordered" evidence="4">
    <location>
        <begin position="998"/>
        <end position="1020"/>
    </location>
</feature>
<evidence type="ECO:0000313" key="7">
    <source>
        <dbReference type="Proteomes" id="UP001147695"/>
    </source>
</evidence>
<dbReference type="InterPro" id="IPR027417">
    <property type="entry name" value="P-loop_NTPase"/>
</dbReference>
<dbReference type="Pfam" id="PF24883">
    <property type="entry name" value="NPHP3_N"/>
    <property type="match status" value="1"/>
</dbReference>
<feature type="repeat" description="ANK" evidence="3">
    <location>
        <begin position="938"/>
        <end position="970"/>
    </location>
</feature>
<dbReference type="Pfam" id="PF12796">
    <property type="entry name" value="Ank_2"/>
    <property type="match status" value="5"/>
</dbReference>
<feature type="repeat" description="ANK" evidence="3">
    <location>
        <begin position="644"/>
        <end position="676"/>
    </location>
</feature>
<dbReference type="InterPro" id="IPR002110">
    <property type="entry name" value="Ankyrin_rpt"/>
</dbReference>
<feature type="domain" description="Nephrocystin 3-like N-terminal" evidence="5">
    <location>
        <begin position="74"/>
        <end position="235"/>
    </location>
</feature>
<dbReference type="GO" id="GO:0005737">
    <property type="term" value="C:cytoplasm"/>
    <property type="evidence" value="ECO:0007669"/>
    <property type="project" value="TreeGrafter"/>
</dbReference>
<feature type="repeat" description="ANK" evidence="3">
    <location>
        <begin position="773"/>
        <end position="805"/>
    </location>
</feature>
<gene>
    <name evidence="6" type="ORF">N7452_001407</name>
</gene>
<feature type="repeat" description="ANK" evidence="3">
    <location>
        <begin position="709"/>
        <end position="741"/>
    </location>
</feature>
<feature type="repeat" description="ANK" evidence="3">
    <location>
        <begin position="612"/>
        <end position="644"/>
    </location>
</feature>
<evidence type="ECO:0000313" key="6">
    <source>
        <dbReference type="EMBL" id="KAJ5352433.1"/>
    </source>
</evidence>
<name>A0A9W9UP71_PENBR</name>
<keyword evidence="1" id="KW-0677">Repeat</keyword>
<protein>
    <recommendedName>
        <fullName evidence="5">Nephrocystin 3-like N-terminal domain-containing protein</fullName>
    </recommendedName>
</protein>